<comment type="subcellular location">
    <subcellularLocation>
        <location evidence="2">Nucleus</location>
    </subcellularLocation>
</comment>
<feature type="compositionally biased region" description="Basic and acidic residues" evidence="3">
    <location>
        <begin position="27"/>
        <end position="41"/>
    </location>
</feature>
<dbReference type="InterPro" id="IPR045134">
    <property type="entry name" value="UHRF1/2-like"/>
</dbReference>
<dbReference type="SUPFAM" id="SSF88697">
    <property type="entry name" value="PUA domain-like"/>
    <property type="match status" value="1"/>
</dbReference>
<name>A0AAW0R7W3_9PEZI</name>
<keyword evidence="1 2" id="KW-0539">Nucleus</keyword>
<evidence type="ECO:0000256" key="1">
    <source>
        <dbReference type="ARBA" id="ARBA00023242"/>
    </source>
</evidence>
<evidence type="ECO:0000259" key="4">
    <source>
        <dbReference type="PROSITE" id="PS51015"/>
    </source>
</evidence>
<feature type="compositionally biased region" description="Acidic residues" evidence="3">
    <location>
        <begin position="61"/>
        <end position="70"/>
    </location>
</feature>
<dbReference type="PANTHER" id="PTHR14140">
    <property type="entry name" value="E3 UBIQUITIN-PROTEIN LIGASE UHRF-RELATED"/>
    <property type="match status" value="1"/>
</dbReference>
<dbReference type="AlphaFoldDB" id="A0AAW0R7W3"/>
<dbReference type="PROSITE" id="PS51015">
    <property type="entry name" value="YDG"/>
    <property type="match status" value="1"/>
</dbReference>
<reference evidence="5 6" key="1">
    <citation type="submission" date="2023-01" db="EMBL/GenBank/DDBJ databases">
        <title>Analysis of 21 Apiospora genomes using comparative genomics revels a genus with tremendous synthesis potential of carbohydrate active enzymes and secondary metabolites.</title>
        <authorList>
            <person name="Sorensen T."/>
        </authorList>
    </citation>
    <scope>NUCLEOTIDE SEQUENCE [LARGE SCALE GENOMIC DNA]</scope>
    <source>
        <strain evidence="5 6">CBS 117206</strain>
    </source>
</reference>
<dbReference type="GO" id="GO:0016567">
    <property type="term" value="P:protein ubiquitination"/>
    <property type="evidence" value="ECO:0007669"/>
    <property type="project" value="TreeGrafter"/>
</dbReference>
<evidence type="ECO:0000313" key="6">
    <source>
        <dbReference type="Proteomes" id="UP001392437"/>
    </source>
</evidence>
<proteinExistence type="predicted"/>
<comment type="caution">
    <text evidence="5">The sequence shown here is derived from an EMBL/GenBank/DDBJ whole genome shotgun (WGS) entry which is preliminary data.</text>
</comment>
<dbReference type="InterPro" id="IPR003105">
    <property type="entry name" value="SRA_YDG"/>
</dbReference>
<gene>
    <name evidence="5" type="ORF">PG999_002273</name>
</gene>
<dbReference type="Proteomes" id="UP001392437">
    <property type="component" value="Unassembled WGS sequence"/>
</dbReference>
<dbReference type="InterPro" id="IPR036987">
    <property type="entry name" value="SRA-YDG_sf"/>
</dbReference>
<organism evidence="5 6">
    <name type="scientific">Apiospora kogelbergensis</name>
    <dbReference type="NCBI Taxonomy" id="1337665"/>
    <lineage>
        <taxon>Eukaryota</taxon>
        <taxon>Fungi</taxon>
        <taxon>Dikarya</taxon>
        <taxon>Ascomycota</taxon>
        <taxon>Pezizomycotina</taxon>
        <taxon>Sordariomycetes</taxon>
        <taxon>Xylariomycetidae</taxon>
        <taxon>Amphisphaeriales</taxon>
        <taxon>Apiosporaceae</taxon>
        <taxon>Apiospora</taxon>
    </lineage>
</organism>
<keyword evidence="6" id="KW-1185">Reference proteome</keyword>
<dbReference type="PANTHER" id="PTHR14140:SF27">
    <property type="entry name" value="OS04G0289800 PROTEIN"/>
    <property type="match status" value="1"/>
</dbReference>
<feature type="region of interest" description="Disordered" evidence="3">
    <location>
        <begin position="27"/>
        <end position="70"/>
    </location>
</feature>
<evidence type="ECO:0000313" key="5">
    <source>
        <dbReference type="EMBL" id="KAK8129893.1"/>
    </source>
</evidence>
<evidence type="ECO:0000256" key="3">
    <source>
        <dbReference type="SAM" id="MobiDB-lite"/>
    </source>
</evidence>
<protein>
    <submittedName>
        <fullName evidence="5">E3 ubiquitin-protein ligase UHRF1</fullName>
    </submittedName>
</protein>
<dbReference type="EMBL" id="JAQQWP010000002">
    <property type="protein sequence ID" value="KAK8129893.1"/>
    <property type="molecule type" value="Genomic_DNA"/>
</dbReference>
<feature type="domain" description="YDG" evidence="4">
    <location>
        <begin position="262"/>
        <end position="405"/>
    </location>
</feature>
<dbReference type="Pfam" id="PF02182">
    <property type="entry name" value="SAD_SRA"/>
    <property type="match status" value="1"/>
</dbReference>
<dbReference type="InterPro" id="IPR015947">
    <property type="entry name" value="PUA-like_sf"/>
</dbReference>
<evidence type="ECO:0000256" key="2">
    <source>
        <dbReference type="PROSITE-ProRule" id="PRU00358"/>
    </source>
</evidence>
<dbReference type="GO" id="GO:0044027">
    <property type="term" value="P:negative regulation of gene expression via chromosomal CpG island methylation"/>
    <property type="evidence" value="ECO:0007669"/>
    <property type="project" value="TreeGrafter"/>
</dbReference>
<dbReference type="GO" id="GO:0061630">
    <property type="term" value="F:ubiquitin protein ligase activity"/>
    <property type="evidence" value="ECO:0007669"/>
    <property type="project" value="TreeGrafter"/>
</dbReference>
<dbReference type="SMART" id="SM00466">
    <property type="entry name" value="SRA"/>
    <property type="match status" value="1"/>
</dbReference>
<accession>A0AAW0R7W3</accession>
<sequence>MANQLKRKRSGSPVAIIRGLVVGDGREQIGQEKHVRADIRAKSTKKASMVDEAPGTASPADPEEDTAVAGQDAEDVVDILDIPTARQDCITSMQKEHLAIKNFAVKSKKKKQVPTSEPEDIRRLARFIPYLNFLEFKLEMNHRIFKESKVADTLALMNKPGFYFPADVAECAARLVAGWEDGDWNEDPPEVQEEIPAPFTRNTAPNNAGEEAPAVQIKVPSARDPIFGTDGIMNGVISTRNSAGRKVHMLNPLLTHKPSKEFGHNGLQVGQWFPLRLVALHHGAHGASQAGIYASITAGAYSIVAGNSAYHHLDQDEGNTLYYSTPRSHENTDPNNVAAPSSGTLALRASASSGRPVRVLRAAGGGTNSWLPGCGIRYDGLYQVVAVRETKNVTGELYEQFKLVRLLESVNGKEGLKEIVSSSPSAAQAAAYKSLMNLD</sequence>
<dbReference type="GO" id="GO:0005634">
    <property type="term" value="C:nucleus"/>
    <property type="evidence" value="ECO:0007669"/>
    <property type="project" value="UniProtKB-SubCell"/>
</dbReference>
<dbReference type="Gene3D" id="2.30.280.10">
    <property type="entry name" value="SRA-YDG"/>
    <property type="match status" value="1"/>
</dbReference>